<sequence length="147" mass="15222">MLRIGRSCRALARAQLGRQQQHSFGSLSKVIFTANAESDVGTREGKVKSFGEHHGDLDLKLEKHPGHGGKGGGTNPEELFACGYAACFNGALRLVAEKNGIKIGNSSVKVSVSLGVESETVTAGVPLCVGLAAKVHAEIEGVDGPTA</sequence>
<name>A0A7S3HLG2_9STRA</name>
<reference evidence="2" key="1">
    <citation type="submission" date="2021-01" db="EMBL/GenBank/DDBJ databases">
        <authorList>
            <person name="Corre E."/>
            <person name="Pelletier E."/>
            <person name="Niang G."/>
            <person name="Scheremetjew M."/>
            <person name="Finn R."/>
            <person name="Kale V."/>
            <person name="Holt S."/>
            <person name="Cochrane G."/>
            <person name="Meng A."/>
            <person name="Brown T."/>
            <person name="Cohen L."/>
        </authorList>
    </citation>
    <scope>NUCLEOTIDE SEQUENCE</scope>
    <source>
        <strain evidence="2">CCAP 955/1</strain>
    </source>
</reference>
<organism evidence="2">
    <name type="scientific">Spumella elongata</name>
    <dbReference type="NCBI Taxonomy" id="89044"/>
    <lineage>
        <taxon>Eukaryota</taxon>
        <taxon>Sar</taxon>
        <taxon>Stramenopiles</taxon>
        <taxon>Ochrophyta</taxon>
        <taxon>Chrysophyceae</taxon>
        <taxon>Chromulinales</taxon>
        <taxon>Chromulinaceae</taxon>
        <taxon>Spumella</taxon>
    </lineage>
</organism>
<protein>
    <submittedName>
        <fullName evidence="2">Uncharacterized protein</fullName>
    </submittedName>
</protein>
<dbReference type="InterPro" id="IPR015946">
    <property type="entry name" value="KH_dom-like_a/b"/>
</dbReference>
<dbReference type="Gene3D" id="3.30.300.20">
    <property type="match status" value="1"/>
</dbReference>
<dbReference type="Pfam" id="PF02566">
    <property type="entry name" value="OsmC"/>
    <property type="match status" value="1"/>
</dbReference>
<comment type="similarity">
    <text evidence="1">Belongs to the OsmC/Ohr family.</text>
</comment>
<dbReference type="InterPro" id="IPR003718">
    <property type="entry name" value="OsmC/Ohr_fam"/>
</dbReference>
<dbReference type="Gene3D" id="2.20.25.10">
    <property type="match status" value="1"/>
</dbReference>
<dbReference type="InterPro" id="IPR019953">
    <property type="entry name" value="OHR"/>
</dbReference>
<proteinExistence type="inferred from homology"/>
<dbReference type="PANTHER" id="PTHR33797:SF2">
    <property type="entry name" value="ORGANIC HYDROPEROXIDE RESISTANCE PROTEIN-LIKE"/>
    <property type="match status" value="1"/>
</dbReference>
<accession>A0A7S3HLG2</accession>
<dbReference type="AlphaFoldDB" id="A0A7S3HLG2"/>
<evidence type="ECO:0000256" key="1">
    <source>
        <dbReference type="ARBA" id="ARBA00007378"/>
    </source>
</evidence>
<dbReference type="InterPro" id="IPR036102">
    <property type="entry name" value="OsmC/Ohrsf"/>
</dbReference>
<dbReference type="GO" id="GO:0006979">
    <property type="term" value="P:response to oxidative stress"/>
    <property type="evidence" value="ECO:0007669"/>
    <property type="project" value="InterPro"/>
</dbReference>
<gene>
    <name evidence="2" type="ORF">SELO1098_LOCUS27245</name>
</gene>
<dbReference type="SUPFAM" id="SSF82784">
    <property type="entry name" value="OsmC-like"/>
    <property type="match status" value="1"/>
</dbReference>
<evidence type="ECO:0000313" key="2">
    <source>
        <dbReference type="EMBL" id="CAE0298391.1"/>
    </source>
</evidence>
<dbReference type="EMBL" id="HBIC01053125">
    <property type="protein sequence ID" value="CAE0298391.1"/>
    <property type="molecule type" value="Transcribed_RNA"/>
</dbReference>
<dbReference type="PANTHER" id="PTHR33797">
    <property type="entry name" value="ORGANIC HYDROPEROXIDE RESISTANCE PROTEIN-LIKE"/>
    <property type="match status" value="1"/>
</dbReference>